<feature type="coiled-coil region" evidence="1">
    <location>
        <begin position="234"/>
        <end position="261"/>
    </location>
</feature>
<sequence>MNIAQEFYQQAIKKISLGNYEKAKRLLESAIHNGEGHSLIYWTLGLIEVSMGYPHKGLERWKSVKPEAIPDIHEKIEHVASFLPKYEEVRRLYNEAVDFAKFKNWKICRSRFFRLMEMASAIPLPADIYYGYYLTLIVSGELQKAASEMANAPAYVRTTPRFNVLETKLKAQLTSDRKVQTGKKRIYYLRIASVMGILLTAGSLGYAVISNSVQEANGIVGEEKKVPDSQSVNEKELNVRLRELEQNYEKQKLETKQLRELFRYAKIDLDDTVLKASLNTYLEGYSLLKKGEPAKASEMFEKSRELHSDSYFADDNLYYLIQAKAKEGKAQEARTLREEFMAKTGQHYLRSPYYDDILLQQAEDLIQQGKKVEALPLLDKIITDFSNEWTAQRARGLRRQL</sequence>
<gene>
    <name evidence="3" type="ORF">EFBL_1929</name>
</gene>
<feature type="transmembrane region" description="Helical" evidence="2">
    <location>
        <begin position="187"/>
        <end position="209"/>
    </location>
</feature>
<proteinExistence type="predicted"/>
<accession>A0A292YNG2</accession>
<dbReference type="InterPro" id="IPR011990">
    <property type="entry name" value="TPR-like_helical_dom_sf"/>
</dbReference>
<evidence type="ECO:0000256" key="1">
    <source>
        <dbReference type="SAM" id="Coils"/>
    </source>
</evidence>
<keyword evidence="1" id="KW-0175">Coiled coil</keyword>
<dbReference type="Proteomes" id="UP000217785">
    <property type="component" value="Unassembled WGS sequence"/>
</dbReference>
<evidence type="ECO:0000313" key="3">
    <source>
        <dbReference type="EMBL" id="GAX90303.1"/>
    </source>
</evidence>
<dbReference type="AlphaFoldDB" id="A0A292YNG2"/>
<dbReference type="RefSeq" id="WP_131927745.1">
    <property type="nucleotide sequence ID" value="NZ_BDUF01000056.1"/>
</dbReference>
<keyword evidence="2" id="KW-1133">Transmembrane helix</keyword>
<evidence type="ECO:0000256" key="2">
    <source>
        <dbReference type="SAM" id="Phobius"/>
    </source>
</evidence>
<keyword evidence="2" id="KW-0472">Membrane</keyword>
<dbReference type="OrthoDB" id="2868734at2"/>
<keyword evidence="4" id="KW-1185">Reference proteome</keyword>
<protein>
    <submittedName>
        <fullName evidence="3">Uncharacterized protein</fullName>
    </submittedName>
</protein>
<comment type="caution">
    <text evidence="3">The sequence shown here is derived from an EMBL/GenBank/DDBJ whole genome shotgun (WGS) entry which is preliminary data.</text>
</comment>
<name>A0A292YNG2_9BACL</name>
<keyword evidence="2" id="KW-0812">Transmembrane</keyword>
<dbReference type="SUPFAM" id="SSF48452">
    <property type="entry name" value="TPR-like"/>
    <property type="match status" value="2"/>
</dbReference>
<organism evidence="3 4">
    <name type="scientific">Effusibacillus lacus</name>
    <dbReference type="NCBI Taxonomy" id="1348429"/>
    <lineage>
        <taxon>Bacteria</taxon>
        <taxon>Bacillati</taxon>
        <taxon>Bacillota</taxon>
        <taxon>Bacilli</taxon>
        <taxon>Bacillales</taxon>
        <taxon>Alicyclobacillaceae</taxon>
        <taxon>Effusibacillus</taxon>
    </lineage>
</organism>
<evidence type="ECO:0000313" key="4">
    <source>
        <dbReference type="Proteomes" id="UP000217785"/>
    </source>
</evidence>
<dbReference type="EMBL" id="BDUF01000056">
    <property type="protein sequence ID" value="GAX90303.1"/>
    <property type="molecule type" value="Genomic_DNA"/>
</dbReference>
<dbReference type="Gene3D" id="1.25.40.10">
    <property type="entry name" value="Tetratricopeptide repeat domain"/>
    <property type="match status" value="2"/>
</dbReference>
<reference evidence="4" key="1">
    <citation type="submission" date="2017-07" db="EMBL/GenBank/DDBJ databases">
        <title>Draft genome sequence of Effusibacillus lacus strain skLN1.</title>
        <authorList>
            <person name="Watanabe M."/>
            <person name="Kojima H."/>
            <person name="Fukui M."/>
        </authorList>
    </citation>
    <scope>NUCLEOTIDE SEQUENCE [LARGE SCALE GENOMIC DNA]</scope>
    <source>
        <strain evidence="4">skLN1</strain>
    </source>
</reference>